<keyword evidence="8" id="KW-0808">Transferase</keyword>
<dbReference type="FunFam" id="1.10.510.10:FF:000358">
    <property type="entry name" value="Putative leucine-rich repeat receptor-like serine/threonine-protein kinase"/>
    <property type="match status" value="1"/>
</dbReference>
<evidence type="ECO:0000256" key="6">
    <source>
        <dbReference type="ARBA" id="ARBA00022553"/>
    </source>
</evidence>
<dbReference type="Gene3D" id="3.30.200.20">
    <property type="entry name" value="Phosphorylase Kinase, domain 1"/>
    <property type="match status" value="1"/>
</dbReference>
<evidence type="ECO:0000256" key="19">
    <source>
        <dbReference type="ARBA" id="ARBA00047899"/>
    </source>
</evidence>
<evidence type="ECO:0000256" key="10">
    <source>
        <dbReference type="ARBA" id="ARBA00022729"/>
    </source>
</evidence>
<dbReference type="InterPro" id="IPR017441">
    <property type="entry name" value="Protein_kinase_ATP_BS"/>
</dbReference>
<evidence type="ECO:0000313" key="24">
    <source>
        <dbReference type="EMBL" id="KAJ7959261.1"/>
    </source>
</evidence>
<dbReference type="SMART" id="SM00220">
    <property type="entry name" value="S_TKc"/>
    <property type="match status" value="1"/>
</dbReference>
<feature type="transmembrane region" description="Helical" evidence="22">
    <location>
        <begin position="622"/>
        <end position="647"/>
    </location>
</feature>
<dbReference type="GO" id="GO:0004674">
    <property type="term" value="F:protein serine/threonine kinase activity"/>
    <property type="evidence" value="ECO:0007669"/>
    <property type="project" value="UniProtKB-KW"/>
</dbReference>
<keyword evidence="7" id="KW-0433">Leucine-rich repeat</keyword>
<dbReference type="InterPro" id="IPR055414">
    <property type="entry name" value="LRR_R13L4/SHOC2-like"/>
</dbReference>
<keyword evidence="18" id="KW-0325">Glycoprotein</keyword>
<evidence type="ECO:0000256" key="8">
    <source>
        <dbReference type="ARBA" id="ARBA00022679"/>
    </source>
</evidence>
<proteinExistence type="inferred from homology"/>
<name>A0AAD7PKQ7_QUISA</name>
<keyword evidence="6" id="KW-0597">Phosphoprotein</keyword>
<evidence type="ECO:0000256" key="18">
    <source>
        <dbReference type="ARBA" id="ARBA00023180"/>
    </source>
</evidence>
<dbReference type="InterPro" id="IPR001245">
    <property type="entry name" value="Ser-Thr/Tyr_kinase_cat_dom"/>
</dbReference>
<dbReference type="Pfam" id="PF13855">
    <property type="entry name" value="LRR_8"/>
    <property type="match status" value="1"/>
</dbReference>
<dbReference type="Proteomes" id="UP001163823">
    <property type="component" value="Chromosome 8"/>
</dbReference>
<evidence type="ECO:0000256" key="14">
    <source>
        <dbReference type="ARBA" id="ARBA00022840"/>
    </source>
</evidence>
<keyword evidence="11" id="KW-0677">Repeat</keyword>
<dbReference type="InterPro" id="IPR013210">
    <property type="entry name" value="LRR_N_plant-typ"/>
</dbReference>
<evidence type="ECO:0000256" key="5">
    <source>
        <dbReference type="ARBA" id="ARBA00022527"/>
    </source>
</evidence>
<feature type="domain" description="Protein kinase" evidence="23">
    <location>
        <begin position="684"/>
        <end position="1007"/>
    </location>
</feature>
<comment type="catalytic activity">
    <reaction evidence="19">
        <text>L-threonyl-[protein] + ATP = O-phospho-L-threonyl-[protein] + ADP + H(+)</text>
        <dbReference type="Rhea" id="RHEA:46608"/>
        <dbReference type="Rhea" id="RHEA-COMP:11060"/>
        <dbReference type="Rhea" id="RHEA-COMP:11605"/>
        <dbReference type="ChEBI" id="CHEBI:15378"/>
        <dbReference type="ChEBI" id="CHEBI:30013"/>
        <dbReference type="ChEBI" id="CHEBI:30616"/>
        <dbReference type="ChEBI" id="CHEBI:61977"/>
        <dbReference type="ChEBI" id="CHEBI:456216"/>
        <dbReference type="EC" id="2.7.11.1"/>
    </reaction>
</comment>
<gene>
    <name evidence="24" type="ORF">O6P43_019864</name>
</gene>
<comment type="subcellular location">
    <subcellularLocation>
        <location evidence="1">Cell membrane</location>
        <topology evidence="1">Single-pass membrane protein</topology>
    </subcellularLocation>
</comment>
<evidence type="ECO:0000256" key="20">
    <source>
        <dbReference type="ARBA" id="ARBA00048679"/>
    </source>
</evidence>
<organism evidence="24 25">
    <name type="scientific">Quillaja saponaria</name>
    <name type="common">Soap bark tree</name>
    <dbReference type="NCBI Taxonomy" id="32244"/>
    <lineage>
        <taxon>Eukaryota</taxon>
        <taxon>Viridiplantae</taxon>
        <taxon>Streptophyta</taxon>
        <taxon>Embryophyta</taxon>
        <taxon>Tracheophyta</taxon>
        <taxon>Spermatophyta</taxon>
        <taxon>Magnoliopsida</taxon>
        <taxon>eudicotyledons</taxon>
        <taxon>Gunneridae</taxon>
        <taxon>Pentapetalae</taxon>
        <taxon>rosids</taxon>
        <taxon>fabids</taxon>
        <taxon>Fabales</taxon>
        <taxon>Quillajaceae</taxon>
        <taxon>Quillaja</taxon>
    </lineage>
</organism>
<dbReference type="SUPFAM" id="SSF56112">
    <property type="entry name" value="Protein kinase-like (PK-like)"/>
    <property type="match status" value="1"/>
</dbReference>
<comment type="catalytic activity">
    <reaction evidence="20">
        <text>L-seryl-[protein] + ATP = O-phospho-L-seryl-[protein] + ADP + H(+)</text>
        <dbReference type="Rhea" id="RHEA:17989"/>
        <dbReference type="Rhea" id="RHEA-COMP:9863"/>
        <dbReference type="Rhea" id="RHEA-COMP:11604"/>
        <dbReference type="ChEBI" id="CHEBI:15378"/>
        <dbReference type="ChEBI" id="CHEBI:29999"/>
        <dbReference type="ChEBI" id="CHEBI:30616"/>
        <dbReference type="ChEBI" id="CHEBI:83421"/>
        <dbReference type="ChEBI" id="CHEBI:456216"/>
        <dbReference type="EC" id="2.7.11.1"/>
    </reaction>
</comment>
<evidence type="ECO:0000256" key="1">
    <source>
        <dbReference type="ARBA" id="ARBA00004162"/>
    </source>
</evidence>
<comment type="caution">
    <text evidence="24">The sequence shown here is derived from an EMBL/GenBank/DDBJ whole genome shotgun (WGS) entry which is preliminary data.</text>
</comment>
<dbReference type="PROSITE" id="PS00107">
    <property type="entry name" value="PROTEIN_KINASE_ATP"/>
    <property type="match status" value="1"/>
</dbReference>
<reference evidence="24" key="1">
    <citation type="journal article" date="2023" name="Science">
        <title>Elucidation of the pathway for biosynthesis of saponin adjuvants from the soapbark tree.</title>
        <authorList>
            <person name="Reed J."/>
            <person name="Orme A."/>
            <person name="El-Demerdash A."/>
            <person name="Owen C."/>
            <person name="Martin L.B.B."/>
            <person name="Misra R.C."/>
            <person name="Kikuchi S."/>
            <person name="Rejzek M."/>
            <person name="Martin A.C."/>
            <person name="Harkess A."/>
            <person name="Leebens-Mack J."/>
            <person name="Louveau T."/>
            <person name="Stephenson M.J."/>
            <person name="Osbourn A."/>
        </authorList>
    </citation>
    <scope>NUCLEOTIDE SEQUENCE</scope>
    <source>
        <strain evidence="24">S10</strain>
    </source>
</reference>
<dbReference type="Pfam" id="PF00560">
    <property type="entry name" value="LRR_1"/>
    <property type="match status" value="3"/>
</dbReference>
<dbReference type="InterPro" id="IPR011009">
    <property type="entry name" value="Kinase-like_dom_sf"/>
</dbReference>
<dbReference type="InterPro" id="IPR008271">
    <property type="entry name" value="Ser/Thr_kinase_AS"/>
</dbReference>
<dbReference type="SMART" id="SM00365">
    <property type="entry name" value="LRR_SD22"/>
    <property type="match status" value="5"/>
</dbReference>
<keyword evidence="16 22" id="KW-0472">Membrane</keyword>
<keyword evidence="5" id="KW-0723">Serine/threonine-protein kinase</keyword>
<dbReference type="InterPro" id="IPR051809">
    <property type="entry name" value="Plant_receptor-like_S/T_kinase"/>
</dbReference>
<dbReference type="AlphaFoldDB" id="A0AAD7PKQ7"/>
<accession>A0AAD7PKQ7</accession>
<evidence type="ECO:0000313" key="25">
    <source>
        <dbReference type="Proteomes" id="UP001163823"/>
    </source>
</evidence>
<dbReference type="EMBL" id="JARAOO010000008">
    <property type="protein sequence ID" value="KAJ7959261.1"/>
    <property type="molecule type" value="Genomic_DNA"/>
</dbReference>
<keyword evidence="14 21" id="KW-0067">ATP-binding</keyword>
<keyword evidence="12 21" id="KW-0547">Nucleotide-binding</keyword>
<dbReference type="PROSITE" id="PS00108">
    <property type="entry name" value="PROTEIN_KINASE_ST"/>
    <property type="match status" value="1"/>
</dbReference>
<keyword evidence="10" id="KW-0732">Signal</keyword>
<evidence type="ECO:0000256" key="11">
    <source>
        <dbReference type="ARBA" id="ARBA00022737"/>
    </source>
</evidence>
<dbReference type="Pfam" id="PF23598">
    <property type="entry name" value="LRR_14"/>
    <property type="match status" value="1"/>
</dbReference>
<dbReference type="InterPro" id="IPR032675">
    <property type="entry name" value="LRR_dom_sf"/>
</dbReference>
<dbReference type="SMART" id="SM00369">
    <property type="entry name" value="LRR_TYP"/>
    <property type="match status" value="6"/>
</dbReference>
<dbReference type="InterPro" id="IPR000719">
    <property type="entry name" value="Prot_kinase_dom"/>
</dbReference>
<dbReference type="EC" id="2.7.11.1" evidence="3"/>
<dbReference type="Pfam" id="PF08263">
    <property type="entry name" value="LRRNT_2"/>
    <property type="match status" value="1"/>
</dbReference>
<dbReference type="GO" id="GO:0005886">
    <property type="term" value="C:plasma membrane"/>
    <property type="evidence" value="ECO:0007669"/>
    <property type="project" value="UniProtKB-SubCell"/>
</dbReference>
<evidence type="ECO:0000256" key="12">
    <source>
        <dbReference type="ARBA" id="ARBA00022741"/>
    </source>
</evidence>
<keyword evidence="15 22" id="KW-1133">Transmembrane helix</keyword>
<dbReference type="KEGG" id="qsa:O6P43_019864"/>
<evidence type="ECO:0000259" key="23">
    <source>
        <dbReference type="PROSITE" id="PS50011"/>
    </source>
</evidence>
<evidence type="ECO:0000256" key="2">
    <source>
        <dbReference type="ARBA" id="ARBA00008684"/>
    </source>
</evidence>
<protein>
    <recommendedName>
        <fullName evidence="3">non-specific serine/threonine protein kinase</fullName>
        <ecNumber evidence="3">2.7.11.1</ecNumber>
    </recommendedName>
</protein>
<dbReference type="Gene3D" id="1.10.510.10">
    <property type="entry name" value="Transferase(Phosphotransferase) domain 1"/>
    <property type="match status" value="1"/>
</dbReference>
<dbReference type="FunFam" id="3.80.10.10:FF:000288">
    <property type="entry name" value="LRR receptor-like serine/threonine-protein kinase EFR"/>
    <property type="match status" value="1"/>
</dbReference>
<evidence type="ECO:0000256" key="22">
    <source>
        <dbReference type="SAM" id="Phobius"/>
    </source>
</evidence>
<dbReference type="SUPFAM" id="SSF52047">
    <property type="entry name" value="RNI-like"/>
    <property type="match status" value="1"/>
</dbReference>
<dbReference type="FunFam" id="3.80.10.10:FF:000095">
    <property type="entry name" value="LRR receptor-like serine/threonine-protein kinase GSO1"/>
    <property type="match status" value="1"/>
</dbReference>
<evidence type="ECO:0000256" key="16">
    <source>
        <dbReference type="ARBA" id="ARBA00023136"/>
    </source>
</evidence>
<dbReference type="InterPro" id="IPR001611">
    <property type="entry name" value="Leu-rich_rpt"/>
</dbReference>
<keyword evidence="4" id="KW-1003">Cell membrane</keyword>
<dbReference type="InterPro" id="IPR003591">
    <property type="entry name" value="Leu-rich_rpt_typical-subtyp"/>
</dbReference>
<dbReference type="PANTHER" id="PTHR27008">
    <property type="entry name" value="OS04G0122200 PROTEIN"/>
    <property type="match status" value="1"/>
</dbReference>
<dbReference type="SUPFAM" id="SSF52058">
    <property type="entry name" value="L domain-like"/>
    <property type="match status" value="1"/>
</dbReference>
<evidence type="ECO:0000256" key="3">
    <source>
        <dbReference type="ARBA" id="ARBA00012513"/>
    </source>
</evidence>
<keyword evidence="25" id="KW-1185">Reference proteome</keyword>
<evidence type="ECO:0000256" key="17">
    <source>
        <dbReference type="ARBA" id="ARBA00023170"/>
    </source>
</evidence>
<keyword evidence="13 24" id="KW-0418">Kinase</keyword>
<dbReference type="GO" id="GO:0005524">
    <property type="term" value="F:ATP binding"/>
    <property type="evidence" value="ECO:0007669"/>
    <property type="project" value="UniProtKB-UniRule"/>
</dbReference>
<evidence type="ECO:0000256" key="4">
    <source>
        <dbReference type="ARBA" id="ARBA00022475"/>
    </source>
</evidence>
<sequence>MIRNLKMNKHFCVTSLLPFLLYVLVCYKMSKVGALSSSTDGQVLLSFKSMVSDPHNALSGWNLSSSHCSWSGVSCTKNGKRVFSLRLPSRGLAGSIPPQLSNLTSLLVLDLSNNSFSGQIPSEIGHLSNLKFVILTTNFINGTIPSNLSLCHSLEYVSFANNQLTGDLPIELGYIPGLKVLDLSVNGITGAIPSTFGNLSTLTNLSIARNKLRGMIPIQLGQLQNLRTLQLSENELSGVAFPNLKGLFLSHNKLEGPIPNSVSNASQLQILDLSSNMFSGVIPVLGNLNNIRTLHFGQNHLSSTTEQNYKVFGSLTNCTQLKNLYMNSNKLAGQLPSSVANLSASLQEFCVDDNLLNGDFPLGFESLHNLTSLAIHQNFFTGQIPIAIGKLQQLQKFTIFENMLSGEIPDIFGNLTRLYFLLMGNNQLTGRIPTSLAKCQQLTILGLEGNRLDGTITRQIFVLPSLNTLLLARNSLSGSLPREVGSLKQLENIDVSDNQLSGNIPAEIGHCSSLQSLGMARNKLTGLIPDTLGELKALTRLDLSSNNFSGLIPDDLEDLSALQILNLSFNTLEGQVPSKNIFANLSWNSVQGNYKLCATEQEIAGKLRVSTCPREDKSTMPWVVKIVILISVFIVLVSAIVCSIWVWMMQKKKKSSHGVNGSHPHMVFQPSFSYSEIRAATNGFVTENLIGKGGFGSVYKAVFTSENGLNTTLAVKVLDLKQSKASKSFDVECQAFRNVRHRNLIKIVSSCSGIDHTGAEFKALIMEYMVNGNLDEWLYPNDIESKPILSLTQRLNISIDVASALDYLHHDCDQPVVHCDLKPGNVLIDENMVGNVGDYGLSKILFQNSSQEESSTMHLKGSIGYIPPEYGLGGKASTSGDVYSFGILLLEMFMAKKPTEDVFQEGLNLEKFASAVHENQVLSIADPRLFIDTECQTQGSVTSHSGGSDSSNRTFSHTDVNYNWLENNEAAVEAAIRVGLSCSVYSAKDRISMREALTKLMEIKKYLRN</sequence>
<keyword evidence="17 24" id="KW-0675">Receptor</keyword>
<dbReference type="PROSITE" id="PS50011">
    <property type="entry name" value="PROTEIN_KINASE_DOM"/>
    <property type="match status" value="1"/>
</dbReference>
<dbReference type="Pfam" id="PF07714">
    <property type="entry name" value="PK_Tyr_Ser-Thr"/>
    <property type="match status" value="1"/>
</dbReference>
<evidence type="ECO:0000256" key="21">
    <source>
        <dbReference type="PROSITE-ProRule" id="PRU10141"/>
    </source>
</evidence>
<evidence type="ECO:0000256" key="7">
    <source>
        <dbReference type="ARBA" id="ARBA00022614"/>
    </source>
</evidence>
<comment type="similarity">
    <text evidence="2">Belongs to the protein kinase superfamily. Ser/Thr protein kinase family.</text>
</comment>
<evidence type="ECO:0000256" key="15">
    <source>
        <dbReference type="ARBA" id="ARBA00022989"/>
    </source>
</evidence>
<evidence type="ECO:0000256" key="13">
    <source>
        <dbReference type="ARBA" id="ARBA00022777"/>
    </source>
</evidence>
<evidence type="ECO:0000256" key="9">
    <source>
        <dbReference type="ARBA" id="ARBA00022692"/>
    </source>
</evidence>
<dbReference type="Gene3D" id="3.80.10.10">
    <property type="entry name" value="Ribonuclease Inhibitor"/>
    <property type="match status" value="3"/>
</dbReference>
<feature type="binding site" evidence="21">
    <location>
        <position position="716"/>
    </location>
    <ligand>
        <name>ATP</name>
        <dbReference type="ChEBI" id="CHEBI:30616"/>
    </ligand>
</feature>
<keyword evidence="9 22" id="KW-0812">Transmembrane</keyword>
<dbReference type="PANTHER" id="PTHR27008:SF499">
    <property type="entry name" value="OS06G0581500 PROTEIN"/>
    <property type="match status" value="1"/>
</dbReference>